<organism evidence="1 2">
    <name type="scientific">Acinetobacter baylyi (strain ATCC 33305 / BD413 / ADP1)</name>
    <dbReference type="NCBI Taxonomy" id="62977"/>
    <lineage>
        <taxon>Bacteria</taxon>
        <taxon>Pseudomonadati</taxon>
        <taxon>Pseudomonadota</taxon>
        <taxon>Gammaproteobacteria</taxon>
        <taxon>Moraxellales</taxon>
        <taxon>Moraxellaceae</taxon>
        <taxon>Acinetobacter</taxon>
    </lineage>
</organism>
<name>Q6FDN7_ACIAD</name>
<dbReference type="HOGENOM" id="CLU_3283225_0_0_6"/>
<proteinExistence type="predicted"/>
<protein>
    <submittedName>
        <fullName evidence="1">Uncharacterized protein</fullName>
    </submittedName>
</protein>
<dbReference type="Proteomes" id="UP000000430">
    <property type="component" value="Chromosome"/>
</dbReference>
<accession>Q6FDN7</accession>
<dbReference type="AlphaFoldDB" id="Q6FDN7"/>
<evidence type="ECO:0000313" key="2">
    <source>
        <dbReference type="Proteomes" id="UP000000430"/>
    </source>
</evidence>
<evidence type="ECO:0000313" key="1">
    <source>
        <dbReference type="EMBL" id="CAG67821.1"/>
    </source>
</evidence>
<gene>
    <name evidence="1" type="ordered locus">ACIAD0925</name>
</gene>
<reference evidence="1 2" key="1">
    <citation type="journal article" date="2004" name="Nucleic Acids Res.">
        <title>Unique features revealed by the genome sequence of Acinetobacter sp. ADP1, a versatile and naturally transformation competent bacterium.</title>
        <authorList>
            <person name="Barbe V."/>
            <person name="Vallenet D."/>
            <person name="Fonknechten N."/>
            <person name="Kreimeyer A."/>
            <person name="Oztas S."/>
            <person name="Labarre L."/>
            <person name="Cruveiller S."/>
            <person name="Robert C."/>
            <person name="Duprat S."/>
            <person name="Wincker P."/>
            <person name="Ornston L.N."/>
            <person name="Weissenbach J."/>
            <person name="Marliere P."/>
            <person name="Cohen G.N."/>
            <person name="Medigue C."/>
        </authorList>
    </citation>
    <scope>NUCLEOTIDE SEQUENCE [LARGE SCALE GENOMIC DNA]</scope>
    <source>
        <strain evidence="2">ATCC 33305 / BD413 / ADP1</strain>
    </source>
</reference>
<dbReference type="KEGG" id="aci:ACIAD0925"/>
<sequence>MTIDIFIIRQFYRNNSHDENKNLTYAFKNAVDDILQKSIL</sequence>
<dbReference type="EMBL" id="CR543861">
    <property type="protein sequence ID" value="CAG67821.1"/>
    <property type="molecule type" value="Genomic_DNA"/>
</dbReference>